<dbReference type="Gene3D" id="3.40.50.2020">
    <property type="match status" value="1"/>
</dbReference>
<dbReference type="CDD" id="cd06223">
    <property type="entry name" value="PRTases_typeI"/>
    <property type="match status" value="1"/>
</dbReference>
<accession>A0A328P4T3</accession>
<dbReference type="RefSeq" id="WP_054470416.1">
    <property type="nucleotide sequence ID" value="NZ_NFZS01000002.1"/>
</dbReference>
<evidence type="ECO:0000313" key="3">
    <source>
        <dbReference type="Proteomes" id="UP000248926"/>
    </source>
</evidence>
<feature type="region of interest" description="Disordered" evidence="1">
    <location>
        <begin position="251"/>
        <end position="270"/>
    </location>
</feature>
<protein>
    <recommendedName>
        <fullName evidence="4">Phosphoribosyltransferase</fullName>
    </recommendedName>
</protein>
<evidence type="ECO:0000313" key="2">
    <source>
        <dbReference type="EMBL" id="RAO76331.1"/>
    </source>
</evidence>
<comment type="caution">
    <text evidence="2">The sequence shown here is derived from an EMBL/GenBank/DDBJ whole genome shotgun (WGS) entry which is preliminary data.</text>
</comment>
<name>A0A328P4T3_9GAMM</name>
<reference evidence="2 3" key="1">
    <citation type="journal article" date="2018" name="Genet. Mol. Biol.">
        <title>The genome sequence of Dyella jiangningensis FCAV SCS01 from a lignocellulose-decomposing microbial consortium metagenome reveals potential for biotechnological applications.</title>
        <authorList>
            <person name="Desiderato J.G."/>
            <person name="Alvarenga D.O."/>
            <person name="Constancio M.T.L."/>
            <person name="Alves L.M.C."/>
            <person name="Varani A.M."/>
        </authorList>
    </citation>
    <scope>NUCLEOTIDE SEQUENCE [LARGE SCALE GENOMIC DNA]</scope>
    <source>
        <strain evidence="2 3">FCAV SCS01</strain>
    </source>
</reference>
<dbReference type="InterPro" id="IPR029057">
    <property type="entry name" value="PRTase-like"/>
</dbReference>
<dbReference type="OrthoDB" id="7056816at2"/>
<evidence type="ECO:0000256" key="1">
    <source>
        <dbReference type="SAM" id="MobiDB-lite"/>
    </source>
</evidence>
<dbReference type="AlphaFoldDB" id="A0A328P4T3"/>
<sequence>MLIVMTSPDAVLRNGQPDPQLAQVLINAKAAGNPVGLISNHGEPAWFNGAFGTSGVQFLQSRGRQSGEIVSQNAKKFGLNPFDALVLAAKDEDVQMGKNGGAILVAAGWSAAPQVASLGIRVDTAAQLQEIINLTAGWSGQWWYAGDAGRYRVRALSDLSGLGKDVTQQLFAQRLTATVKGGGGRLNALLAVTSRSLLMEKVNELDGLVWGVYPSSKSANDDDEILSDFTHRLRTTVSRVRFSKRDEPLFIRHTPSPKRSAGGGGDRTDPTGQILTVHLNPFYKQSGRLVGKHVIVVDDCTTYGVSFGVAAAFLRKAGAASVTGVALGKFGNQLRYYEIDITTDPYQPVVAGGFTGAAPGWFAGATSGIAQQVLLTLIP</sequence>
<dbReference type="Proteomes" id="UP000248926">
    <property type="component" value="Unassembled WGS sequence"/>
</dbReference>
<dbReference type="InterPro" id="IPR000836">
    <property type="entry name" value="PRTase_dom"/>
</dbReference>
<dbReference type="EMBL" id="NFZS01000002">
    <property type="protein sequence ID" value="RAO76331.1"/>
    <property type="molecule type" value="Genomic_DNA"/>
</dbReference>
<organism evidence="2 3">
    <name type="scientific">Dyella jiangningensis</name>
    <dbReference type="NCBI Taxonomy" id="1379159"/>
    <lineage>
        <taxon>Bacteria</taxon>
        <taxon>Pseudomonadati</taxon>
        <taxon>Pseudomonadota</taxon>
        <taxon>Gammaproteobacteria</taxon>
        <taxon>Lysobacterales</taxon>
        <taxon>Rhodanobacteraceae</taxon>
        <taxon>Dyella</taxon>
    </lineage>
</organism>
<evidence type="ECO:0008006" key="4">
    <source>
        <dbReference type="Google" id="ProtNLM"/>
    </source>
</evidence>
<gene>
    <name evidence="2" type="ORF">CA260_11650</name>
</gene>
<keyword evidence="3" id="KW-1185">Reference proteome</keyword>
<dbReference type="SUPFAM" id="SSF53271">
    <property type="entry name" value="PRTase-like"/>
    <property type="match status" value="1"/>
</dbReference>
<proteinExistence type="predicted"/>